<evidence type="ECO:0000313" key="1">
    <source>
        <dbReference type="EMBL" id="CAJ2644813.1"/>
    </source>
</evidence>
<accession>A0ACB0JMB4</accession>
<organism evidence="1 2">
    <name type="scientific">Trifolium pratense</name>
    <name type="common">Red clover</name>
    <dbReference type="NCBI Taxonomy" id="57577"/>
    <lineage>
        <taxon>Eukaryota</taxon>
        <taxon>Viridiplantae</taxon>
        <taxon>Streptophyta</taxon>
        <taxon>Embryophyta</taxon>
        <taxon>Tracheophyta</taxon>
        <taxon>Spermatophyta</taxon>
        <taxon>Magnoliopsida</taxon>
        <taxon>eudicotyledons</taxon>
        <taxon>Gunneridae</taxon>
        <taxon>Pentapetalae</taxon>
        <taxon>rosids</taxon>
        <taxon>fabids</taxon>
        <taxon>Fabales</taxon>
        <taxon>Fabaceae</taxon>
        <taxon>Papilionoideae</taxon>
        <taxon>50 kb inversion clade</taxon>
        <taxon>NPAAA clade</taxon>
        <taxon>Hologalegina</taxon>
        <taxon>IRL clade</taxon>
        <taxon>Trifolieae</taxon>
        <taxon>Trifolium</taxon>
    </lineage>
</organism>
<gene>
    <name evidence="1" type="ORF">MILVUS5_LOCUS13774</name>
</gene>
<proteinExistence type="predicted"/>
<comment type="caution">
    <text evidence="1">The sequence shown here is derived from an EMBL/GenBank/DDBJ whole genome shotgun (WGS) entry which is preliminary data.</text>
</comment>
<evidence type="ECO:0000313" key="2">
    <source>
        <dbReference type="Proteomes" id="UP001177021"/>
    </source>
</evidence>
<reference evidence="1" key="1">
    <citation type="submission" date="2023-10" db="EMBL/GenBank/DDBJ databases">
        <authorList>
            <person name="Rodriguez Cubillos JULIANA M."/>
            <person name="De Vega J."/>
        </authorList>
    </citation>
    <scope>NUCLEOTIDE SEQUENCE</scope>
</reference>
<sequence>MSIKELGWCVSAIRRQNQEKYNGRGELSYDLKTWLSAILANTDTCMDMFDETNGIIRAKISNQIDKVDSKINELLNKVQVRPNVDNFVNQGKFPPWVKKSDQKLLKKSTKDVFDVVVAGDCHLSHDKYNLTAYQTATFGVKGRGFIARDIAFRNTAGIQTGFSLQFCNISADFDLLPFVKSTSTFLGRPWKAYSTAVFMEWISIFGHIIYIMQSIRTMDQEVVLKIESNGHSTMP</sequence>
<dbReference type="Proteomes" id="UP001177021">
    <property type="component" value="Unassembled WGS sequence"/>
</dbReference>
<name>A0ACB0JMB4_TRIPR</name>
<protein>
    <submittedName>
        <fullName evidence="1">Uncharacterized protein</fullName>
    </submittedName>
</protein>
<dbReference type="EMBL" id="CASHSV030000044">
    <property type="protein sequence ID" value="CAJ2644813.1"/>
    <property type="molecule type" value="Genomic_DNA"/>
</dbReference>
<keyword evidence="2" id="KW-1185">Reference proteome</keyword>